<gene>
    <name evidence="3" type="ORF">A9Q02_13860</name>
</gene>
<feature type="transmembrane region" description="Helical" evidence="1">
    <location>
        <begin position="239"/>
        <end position="259"/>
    </location>
</feature>
<dbReference type="PANTHER" id="PTHR35797">
    <property type="entry name" value="PROTEASE-RELATED"/>
    <property type="match status" value="1"/>
</dbReference>
<feature type="transmembrane region" description="Helical" evidence="1">
    <location>
        <begin position="45"/>
        <end position="65"/>
    </location>
</feature>
<evidence type="ECO:0000313" key="3">
    <source>
        <dbReference type="EMBL" id="PDV99042.1"/>
    </source>
</evidence>
<organism evidence="3 4">
    <name type="scientific">Candidatus Chloroploca asiatica</name>
    <dbReference type="NCBI Taxonomy" id="1506545"/>
    <lineage>
        <taxon>Bacteria</taxon>
        <taxon>Bacillati</taxon>
        <taxon>Chloroflexota</taxon>
        <taxon>Chloroflexia</taxon>
        <taxon>Chloroflexales</taxon>
        <taxon>Chloroflexineae</taxon>
        <taxon>Oscillochloridaceae</taxon>
        <taxon>Candidatus Chloroploca</taxon>
    </lineage>
</organism>
<comment type="caution">
    <text evidence="3">The sequence shown here is derived from an EMBL/GenBank/DDBJ whole genome shotgun (WGS) entry which is preliminary data.</text>
</comment>
<dbReference type="AlphaFoldDB" id="A0A2H3L9N8"/>
<feature type="transmembrane region" description="Helical" evidence="1">
    <location>
        <begin position="211"/>
        <end position="232"/>
    </location>
</feature>
<keyword evidence="1" id="KW-1133">Transmembrane helix</keyword>
<dbReference type="RefSeq" id="WP_097652529.1">
    <property type="nucleotide sequence ID" value="NZ_LYXE01000085.1"/>
</dbReference>
<feature type="transmembrane region" description="Helical" evidence="1">
    <location>
        <begin position="271"/>
        <end position="291"/>
    </location>
</feature>
<evidence type="ECO:0000259" key="2">
    <source>
        <dbReference type="Pfam" id="PF02517"/>
    </source>
</evidence>
<protein>
    <submittedName>
        <fullName evidence="3">Abortive infection protein</fullName>
    </submittedName>
</protein>
<evidence type="ECO:0000256" key="1">
    <source>
        <dbReference type="SAM" id="Phobius"/>
    </source>
</evidence>
<keyword evidence="1" id="KW-0812">Transmembrane</keyword>
<dbReference type="InterPro" id="IPR003675">
    <property type="entry name" value="Rce1/LyrA-like_dom"/>
</dbReference>
<keyword evidence="1" id="KW-0472">Membrane</keyword>
<dbReference type="EMBL" id="LYXE01000085">
    <property type="protein sequence ID" value="PDV99042.1"/>
    <property type="molecule type" value="Genomic_DNA"/>
</dbReference>
<feature type="domain" description="CAAX prenyl protease 2/Lysostaphin resistance protein A-like" evidence="2">
    <location>
        <begin position="145"/>
        <end position="251"/>
    </location>
</feature>
<feature type="transmembrane region" description="Helical" evidence="1">
    <location>
        <begin position="143"/>
        <end position="164"/>
    </location>
</feature>
<accession>A0A2H3L9N8</accession>
<dbReference type="GO" id="GO:0004175">
    <property type="term" value="F:endopeptidase activity"/>
    <property type="evidence" value="ECO:0007669"/>
    <property type="project" value="UniProtKB-ARBA"/>
</dbReference>
<feature type="transmembrane region" description="Helical" evidence="1">
    <location>
        <begin position="185"/>
        <end position="205"/>
    </location>
</feature>
<evidence type="ECO:0000313" key="4">
    <source>
        <dbReference type="Proteomes" id="UP000220922"/>
    </source>
</evidence>
<keyword evidence="4" id="KW-1185">Reference proteome</keyword>
<name>A0A2H3L9N8_9CHLR</name>
<sequence length="319" mass="34445">MQTAKYPLDLKGIVSFLLLANGLGWLVVSPLWLSGQGLQHPLVGLLLPLLMFTPALATFVVTRWISRPPQGIRTATGLRLGKGYRWGWYWLFAWVGITLMVFASPFVAALFGVYQLDLRELSGFATNAEQAGGLPAGMSVQTIVLIQLATVLIAPILNGLFTFGEEWGWRGYLLPQLLPLGQWPALLISGVIWGLWHAPVILLGYNYPDHLATGWLMMVVMTTVWGILLGWTRLATGSVWPAVIGHGALNGAAGIVFLLHAEGTTFDTALVGVTGVTGWIIPLLFIGLLILTRQLPVRHAPDEALMAAEPAPTTAQAAA</sequence>
<dbReference type="GO" id="GO:0080120">
    <property type="term" value="P:CAAX-box protein maturation"/>
    <property type="evidence" value="ECO:0007669"/>
    <property type="project" value="UniProtKB-ARBA"/>
</dbReference>
<dbReference type="Pfam" id="PF02517">
    <property type="entry name" value="Rce1-like"/>
    <property type="match status" value="1"/>
</dbReference>
<dbReference type="InterPro" id="IPR042150">
    <property type="entry name" value="MmRce1-like"/>
</dbReference>
<feature type="transmembrane region" description="Helical" evidence="1">
    <location>
        <begin position="86"/>
        <end position="114"/>
    </location>
</feature>
<reference evidence="3 4" key="1">
    <citation type="submission" date="2016-05" db="EMBL/GenBank/DDBJ databases">
        <authorList>
            <person name="Lavstsen T."/>
            <person name="Jespersen J.S."/>
        </authorList>
    </citation>
    <scope>NUCLEOTIDE SEQUENCE [LARGE SCALE GENOMIC DNA]</scope>
    <source>
        <strain evidence="3 4">B7-9</strain>
    </source>
</reference>
<dbReference type="OrthoDB" id="9777755at2"/>
<feature type="transmembrane region" description="Helical" evidence="1">
    <location>
        <begin position="12"/>
        <end position="33"/>
    </location>
</feature>
<dbReference type="Proteomes" id="UP000220922">
    <property type="component" value="Unassembled WGS sequence"/>
</dbReference>
<proteinExistence type="predicted"/>
<dbReference type="PANTHER" id="PTHR35797:SF1">
    <property type="entry name" value="PROTEASE"/>
    <property type="match status" value="1"/>
</dbReference>